<sequence>MFRIHYDDDRSADRNTRNDRGPARKRFKKDKTCSDRSADCDIRDDRRPARKQFKKDKTCSDRSTERNTRNYRRPAPKRSRPDESAKNDKIAAPVIKKPVADPLQTQTCGAYIPPAKLSLMKGAPCSSSAFQRLAWEALKKSINGLVNKVNVSNIGVIVRQLHMENMVRGRGILCRSLMQAQSISLTFTHVYAALVAVLNSKFPQIGLLLLNRLIIQFRRGIRRNDKSICLSSSRFIAHLVNQQVAHELIALEIFYFLRGKVEDLTDDSEVGDKSRNSCAELAAAFLRECGQKLQKLCPRTMVQIFNSLKNIIKKGKLEERVKYMFEAILIEGKNGFKDNPAVLVELDLVEKYDQITHVAELVGKLDSENILNVFKHDPEFKVNVGRYMEMRASILGESSAGEDGENGSESSGADSNDEEESEDKENVGQDILDQTESNMLAFRRTIYLTLRSSLTVDEATHKILKGNIKLGWEMELGNMILDCCAQERTFMKFFALIAQRFCGINRVYRDCFQEIFKTAYKTCHRLDTDKMRNVVRLFAHLFVTDAISWEVFSVVLLNKDNTTISSSVFLKILFQEMVEFLGLSKLNDRLRDPTMSCAFEGILPRNNPHNTRFAINFFTSIGLGGLTNGLQELLRKQPKPTAIVAPVIQKVDGEDSSSSSSERSSYNNESSISSSGDSSSSDDDSSSGASASAPALPDRQGSNARRRRDPSQRTLRYSPLRGRSLRYSPLRVRYSAIRRAVLNDSLFTASPLRSQR</sequence>
<dbReference type="PROSITE" id="PS51366">
    <property type="entry name" value="MI"/>
    <property type="match status" value="1"/>
</dbReference>
<organism evidence="7 8">
    <name type="scientific">Hyalella azteca</name>
    <name type="common">Amphipod</name>
    <dbReference type="NCBI Taxonomy" id="294128"/>
    <lineage>
        <taxon>Eukaryota</taxon>
        <taxon>Metazoa</taxon>
        <taxon>Ecdysozoa</taxon>
        <taxon>Arthropoda</taxon>
        <taxon>Crustacea</taxon>
        <taxon>Multicrustacea</taxon>
        <taxon>Malacostraca</taxon>
        <taxon>Eumalacostraca</taxon>
        <taxon>Peracarida</taxon>
        <taxon>Amphipoda</taxon>
        <taxon>Senticaudata</taxon>
        <taxon>Talitrida</taxon>
        <taxon>Talitroidea</taxon>
        <taxon>Hyalellidae</taxon>
        <taxon>Hyalella</taxon>
    </lineage>
</organism>
<evidence type="ECO:0000256" key="4">
    <source>
        <dbReference type="ARBA" id="ARBA00023187"/>
    </source>
</evidence>
<dbReference type="GeneID" id="108671609"/>
<dbReference type="OrthoDB" id="1924287at2759"/>
<dbReference type="InterPro" id="IPR050781">
    <property type="entry name" value="CWC22_splicing_factor"/>
</dbReference>
<feature type="compositionally biased region" description="Basic and acidic residues" evidence="6">
    <location>
        <begin position="55"/>
        <end position="68"/>
    </location>
</feature>
<dbReference type="SUPFAM" id="SSF48371">
    <property type="entry name" value="ARM repeat"/>
    <property type="match status" value="1"/>
</dbReference>
<dbReference type="GO" id="GO:0000398">
    <property type="term" value="P:mRNA splicing, via spliceosome"/>
    <property type="evidence" value="ECO:0007669"/>
    <property type="project" value="TreeGrafter"/>
</dbReference>
<gene>
    <name evidence="8" type="primary">LOC108671609</name>
</gene>
<evidence type="ECO:0000256" key="3">
    <source>
        <dbReference type="ARBA" id="ARBA00022664"/>
    </source>
</evidence>
<dbReference type="KEGG" id="hazt:108671609"/>
<reference evidence="8" key="1">
    <citation type="submission" date="2025-08" db="UniProtKB">
        <authorList>
            <consortium name="RefSeq"/>
        </authorList>
    </citation>
    <scope>IDENTIFICATION</scope>
    <source>
        <tissue evidence="8">Whole organism</tissue>
    </source>
</reference>
<dbReference type="GO" id="GO:0003723">
    <property type="term" value="F:RNA binding"/>
    <property type="evidence" value="ECO:0007669"/>
    <property type="project" value="InterPro"/>
</dbReference>
<evidence type="ECO:0000256" key="2">
    <source>
        <dbReference type="ARBA" id="ARBA00006856"/>
    </source>
</evidence>
<dbReference type="InterPro" id="IPR016024">
    <property type="entry name" value="ARM-type_fold"/>
</dbReference>
<feature type="compositionally biased region" description="Basic and acidic residues" evidence="6">
    <location>
        <begin position="30"/>
        <end position="47"/>
    </location>
</feature>
<feature type="region of interest" description="Disordered" evidence="6">
    <location>
        <begin position="645"/>
        <end position="720"/>
    </location>
</feature>
<dbReference type="GO" id="GO:0071013">
    <property type="term" value="C:catalytic step 2 spliceosome"/>
    <property type="evidence" value="ECO:0007669"/>
    <property type="project" value="TreeGrafter"/>
</dbReference>
<protein>
    <submittedName>
        <fullName evidence="8">Pre-mRNA-splicing factor CWC22 homolog</fullName>
    </submittedName>
</protein>
<keyword evidence="4" id="KW-0508">mRNA splicing</keyword>
<accession>A0A8B7NLX6</accession>
<dbReference type="PANTHER" id="PTHR18034">
    <property type="entry name" value="CELL CYCLE CONTROL PROTEIN CWF22-RELATED"/>
    <property type="match status" value="1"/>
</dbReference>
<name>A0A8B7NLX6_HYAAZ</name>
<evidence type="ECO:0000313" key="7">
    <source>
        <dbReference type="Proteomes" id="UP000694843"/>
    </source>
</evidence>
<keyword evidence="3" id="KW-0507">mRNA processing</keyword>
<feature type="compositionally biased region" description="Basic and acidic residues" evidence="6">
    <location>
        <begin position="1"/>
        <end position="22"/>
    </location>
</feature>
<feature type="compositionally biased region" description="Basic and acidic residues" evidence="6">
    <location>
        <begin position="79"/>
        <end position="89"/>
    </location>
</feature>
<dbReference type="InterPro" id="IPR003890">
    <property type="entry name" value="MIF4G-like_typ-3"/>
</dbReference>
<dbReference type="Gene3D" id="1.25.40.180">
    <property type="match status" value="1"/>
</dbReference>
<dbReference type="InterPro" id="IPR003891">
    <property type="entry name" value="Initiation_fac_eIF4g_MI"/>
</dbReference>
<evidence type="ECO:0000313" key="8">
    <source>
        <dbReference type="RefSeq" id="XP_018014675.1"/>
    </source>
</evidence>
<comment type="subcellular location">
    <subcellularLocation>
        <location evidence="1">Nucleus speckle</location>
    </subcellularLocation>
</comment>
<dbReference type="OMA" id="VIEGCCE"/>
<dbReference type="SMART" id="SM00544">
    <property type="entry name" value="MA3"/>
    <property type="match status" value="1"/>
</dbReference>
<evidence type="ECO:0000256" key="5">
    <source>
        <dbReference type="ARBA" id="ARBA00023242"/>
    </source>
</evidence>
<dbReference type="Proteomes" id="UP000694843">
    <property type="component" value="Unplaced"/>
</dbReference>
<feature type="region of interest" description="Disordered" evidence="6">
    <location>
        <begin position="397"/>
        <end position="430"/>
    </location>
</feature>
<dbReference type="Pfam" id="PF02847">
    <property type="entry name" value="MA3"/>
    <property type="match status" value="1"/>
</dbReference>
<evidence type="ECO:0000256" key="1">
    <source>
        <dbReference type="ARBA" id="ARBA00004324"/>
    </source>
</evidence>
<feature type="region of interest" description="Disordered" evidence="6">
    <location>
        <begin position="1"/>
        <end position="91"/>
    </location>
</feature>
<comment type="similarity">
    <text evidence="2">Belongs to the CWC22 family.</text>
</comment>
<dbReference type="AlphaFoldDB" id="A0A8B7NLX6"/>
<proteinExistence type="inferred from homology"/>
<feature type="compositionally biased region" description="Basic residues" evidence="6">
    <location>
        <begin position="69"/>
        <end position="78"/>
    </location>
</feature>
<dbReference type="Pfam" id="PF02854">
    <property type="entry name" value="MIF4G"/>
    <property type="match status" value="1"/>
</dbReference>
<dbReference type="SMART" id="SM00543">
    <property type="entry name" value="MIF4G"/>
    <property type="match status" value="1"/>
</dbReference>
<evidence type="ECO:0000256" key="6">
    <source>
        <dbReference type="SAM" id="MobiDB-lite"/>
    </source>
</evidence>
<dbReference type="GO" id="GO:0016607">
    <property type="term" value="C:nuclear speck"/>
    <property type="evidence" value="ECO:0007669"/>
    <property type="project" value="UniProtKB-SubCell"/>
</dbReference>
<keyword evidence="7" id="KW-1185">Reference proteome</keyword>
<keyword evidence="5" id="KW-0539">Nucleus</keyword>
<dbReference type="PANTHER" id="PTHR18034:SF3">
    <property type="entry name" value="PRE-MRNA-SPLICING FACTOR CWC22 HOMOLOG"/>
    <property type="match status" value="1"/>
</dbReference>
<feature type="compositionally biased region" description="Low complexity" evidence="6">
    <location>
        <begin position="656"/>
        <end position="679"/>
    </location>
</feature>
<dbReference type="RefSeq" id="XP_018014675.1">
    <property type="nucleotide sequence ID" value="XM_018159186.2"/>
</dbReference>